<dbReference type="GO" id="GO:0106310">
    <property type="term" value="F:protein serine kinase activity"/>
    <property type="evidence" value="ECO:0007669"/>
    <property type="project" value="UniProtKB-UniRule"/>
</dbReference>
<dbReference type="SUPFAM" id="SSF56112">
    <property type="entry name" value="Protein kinase-like (PK-like)"/>
    <property type="match status" value="1"/>
</dbReference>
<dbReference type="PROSITE" id="PS50011">
    <property type="entry name" value="PROTEIN_KINASE_DOM"/>
    <property type="match status" value="1"/>
</dbReference>
<dbReference type="InterPro" id="IPR011009">
    <property type="entry name" value="Kinase-like_dom_sf"/>
</dbReference>
<evidence type="ECO:0000256" key="14">
    <source>
        <dbReference type="PIRSR" id="PIRSR037993-2"/>
    </source>
</evidence>
<keyword evidence="5 12" id="KW-0808">Transferase</keyword>
<dbReference type="Pfam" id="PF00069">
    <property type="entry name" value="Pkinase"/>
    <property type="match status" value="1"/>
</dbReference>
<evidence type="ECO:0000256" key="4">
    <source>
        <dbReference type="ARBA" id="ARBA00022553"/>
    </source>
</evidence>
<dbReference type="GO" id="GO:0004674">
    <property type="term" value="F:protein serine/threonine kinase activity"/>
    <property type="evidence" value="ECO:0007669"/>
    <property type="project" value="UniProtKB-UniRule"/>
</dbReference>
<comment type="catalytic activity">
    <reaction evidence="10 12">
        <text>L-threonyl-[protein] + ATP = O-phospho-L-threonyl-[protein] + ADP + H(+)</text>
        <dbReference type="Rhea" id="RHEA:46608"/>
        <dbReference type="Rhea" id="RHEA-COMP:11060"/>
        <dbReference type="Rhea" id="RHEA-COMP:11605"/>
        <dbReference type="ChEBI" id="CHEBI:15378"/>
        <dbReference type="ChEBI" id="CHEBI:30013"/>
        <dbReference type="ChEBI" id="CHEBI:30616"/>
        <dbReference type="ChEBI" id="CHEBI:61977"/>
        <dbReference type="ChEBI" id="CHEBI:456216"/>
        <dbReference type="EC" id="2.7.11.1"/>
    </reaction>
</comment>
<feature type="binding site" evidence="14">
    <location>
        <begin position="39"/>
        <end position="47"/>
    </location>
    <ligand>
        <name>ATP</name>
        <dbReference type="ChEBI" id="CHEBI:30616"/>
    </ligand>
</feature>
<keyword evidence="3 12" id="KW-0723">Serine/threonine-protein kinase</keyword>
<feature type="binding site" evidence="14 15">
    <location>
        <position position="62"/>
    </location>
    <ligand>
        <name>ATP</name>
        <dbReference type="ChEBI" id="CHEBI:30616"/>
    </ligand>
</feature>
<dbReference type="PROSITE" id="PS00108">
    <property type="entry name" value="PROTEIN_KINASE_ST"/>
    <property type="match status" value="1"/>
</dbReference>
<keyword evidence="9" id="KW-1035">Host cytoplasm</keyword>
<evidence type="ECO:0000256" key="12">
    <source>
        <dbReference type="PIRNR" id="PIRNR037993"/>
    </source>
</evidence>
<dbReference type="PANTHER" id="PTHR22984:SF25">
    <property type="entry name" value="PROTEIN KINASE DOMAIN-CONTAINING PROTEIN"/>
    <property type="match status" value="1"/>
</dbReference>
<evidence type="ECO:0000313" key="18">
    <source>
        <dbReference type="Proteomes" id="UP000694680"/>
    </source>
</evidence>
<evidence type="ECO:0000256" key="13">
    <source>
        <dbReference type="PIRSR" id="PIRSR037993-1"/>
    </source>
</evidence>
<dbReference type="InterPro" id="IPR017348">
    <property type="entry name" value="PIM1/2/3"/>
</dbReference>
<keyword evidence="8 12" id="KW-0067">ATP-binding</keyword>
<evidence type="ECO:0000256" key="9">
    <source>
        <dbReference type="ARBA" id="ARBA00023200"/>
    </source>
</evidence>
<dbReference type="GO" id="GO:0005737">
    <property type="term" value="C:cytoplasm"/>
    <property type="evidence" value="ECO:0007669"/>
    <property type="project" value="UniProtKB-UniRule"/>
</dbReference>
<dbReference type="InterPro" id="IPR000719">
    <property type="entry name" value="Prot_kinase_dom"/>
</dbReference>
<dbReference type="PROSITE" id="PS00107">
    <property type="entry name" value="PROTEIN_KINASE_ATP"/>
    <property type="match status" value="1"/>
</dbReference>
<evidence type="ECO:0000256" key="15">
    <source>
        <dbReference type="PROSITE-ProRule" id="PRU10141"/>
    </source>
</evidence>
<feature type="active site" description="Proton acceptor" evidence="13">
    <location>
        <position position="171"/>
    </location>
</feature>
<comment type="subcellular location">
    <subcellularLocation>
        <location evidence="1">Host cytoplasm</location>
    </subcellularLocation>
</comment>
<dbReference type="PIRSF" id="PIRSF037993">
    <property type="entry name" value="STPK_Pim-1"/>
    <property type="match status" value="1"/>
</dbReference>
<reference evidence="17" key="2">
    <citation type="submission" date="2025-08" db="UniProtKB">
        <authorList>
            <consortium name="Ensembl"/>
        </authorList>
    </citation>
    <scope>IDENTIFICATION</scope>
</reference>
<evidence type="ECO:0000256" key="5">
    <source>
        <dbReference type="ARBA" id="ARBA00022679"/>
    </source>
</evidence>
<sequence length="295" mass="34159">KLMNFIVDRFFIGVVLDNLVNVKNTFKDFKQKYREFDVLGKGSFGSVMSGVRLSDLTPVAIKHISIHKVDYMRVIWNGYCWDEVSEVVYMAQAAGRLRNGSEENCSVIGLIDVYDLKDEVLIIMEQPVGAMDIRKLCNRGVYYTEHQAKCIFKQLVDAVVLMHKNGIFHRDIKADNILVYLKEQKLSIKIIDFGCSDFVRESSHRRFAGTLAFAPPELFMQREYYAEPTTVWEIGRLLLDLYSKDKFHLRTFVKGPKPHFDFLSDECNDFINQCLTIDPKKRPSLIALQCHPWLV</sequence>
<comment type="similarity">
    <text evidence="2 12">Belongs to the protein kinase superfamily. CAMK Ser/Thr protein kinase family. PIM subfamily.</text>
</comment>
<organism evidence="17 18">
    <name type="scientific">Gouania willdenowi</name>
    <name type="common">Blunt-snouted clingfish</name>
    <name type="synonym">Lepadogaster willdenowi</name>
    <dbReference type="NCBI Taxonomy" id="441366"/>
    <lineage>
        <taxon>Eukaryota</taxon>
        <taxon>Metazoa</taxon>
        <taxon>Chordata</taxon>
        <taxon>Craniata</taxon>
        <taxon>Vertebrata</taxon>
        <taxon>Euteleostomi</taxon>
        <taxon>Actinopterygii</taxon>
        <taxon>Neopterygii</taxon>
        <taxon>Teleostei</taxon>
        <taxon>Neoteleostei</taxon>
        <taxon>Acanthomorphata</taxon>
        <taxon>Ovalentaria</taxon>
        <taxon>Blenniimorphae</taxon>
        <taxon>Blenniiformes</taxon>
        <taxon>Gobiesocoidei</taxon>
        <taxon>Gobiesocidae</taxon>
        <taxon>Gobiesocinae</taxon>
        <taxon>Gouania</taxon>
    </lineage>
</organism>
<protein>
    <recommendedName>
        <fullName evidence="12">Serine/threonine-protein kinase</fullName>
        <ecNumber evidence="12">2.7.11.1</ecNumber>
    </recommendedName>
</protein>
<dbReference type="EC" id="2.7.11.1" evidence="12"/>
<dbReference type="InterPro" id="IPR017441">
    <property type="entry name" value="Protein_kinase_ATP_BS"/>
</dbReference>
<dbReference type="AlphaFoldDB" id="A0A8C5GV44"/>
<comment type="function">
    <text evidence="12">Proto-oncogene with serine/threonine kinase activity involved in cell survival and cell proliferation.</text>
</comment>
<dbReference type="SMART" id="SM00220">
    <property type="entry name" value="S_TKc"/>
    <property type="match status" value="1"/>
</dbReference>
<evidence type="ECO:0000256" key="1">
    <source>
        <dbReference type="ARBA" id="ARBA00004192"/>
    </source>
</evidence>
<reference evidence="17" key="1">
    <citation type="submission" date="2020-06" db="EMBL/GenBank/DDBJ databases">
        <authorList>
            <consortium name="Wellcome Sanger Institute Data Sharing"/>
        </authorList>
    </citation>
    <scope>NUCLEOTIDE SEQUENCE [LARGE SCALE GENOMIC DNA]</scope>
</reference>
<keyword evidence="6 12" id="KW-0547">Nucleotide-binding</keyword>
<evidence type="ECO:0000256" key="3">
    <source>
        <dbReference type="ARBA" id="ARBA00022527"/>
    </source>
</evidence>
<dbReference type="GO" id="GO:0005524">
    <property type="term" value="F:ATP binding"/>
    <property type="evidence" value="ECO:0007669"/>
    <property type="project" value="UniProtKB-UniRule"/>
</dbReference>
<dbReference type="Gene3D" id="1.10.510.10">
    <property type="entry name" value="Transferase(Phosphotransferase) domain 1"/>
    <property type="match status" value="1"/>
</dbReference>
<evidence type="ECO:0000256" key="7">
    <source>
        <dbReference type="ARBA" id="ARBA00022777"/>
    </source>
</evidence>
<accession>A0A8C5GV44</accession>
<dbReference type="GO" id="GO:0043066">
    <property type="term" value="P:negative regulation of apoptotic process"/>
    <property type="evidence" value="ECO:0007669"/>
    <property type="project" value="UniProtKB-UniRule"/>
</dbReference>
<evidence type="ECO:0000259" key="16">
    <source>
        <dbReference type="PROSITE" id="PS50011"/>
    </source>
</evidence>
<evidence type="ECO:0000256" key="10">
    <source>
        <dbReference type="ARBA" id="ARBA00047899"/>
    </source>
</evidence>
<dbReference type="Gene3D" id="3.30.200.20">
    <property type="entry name" value="Phosphorylase Kinase, domain 1"/>
    <property type="match status" value="1"/>
</dbReference>
<feature type="binding site" evidence="14">
    <location>
        <position position="125"/>
    </location>
    <ligand>
        <name>ATP</name>
        <dbReference type="ChEBI" id="CHEBI:30616"/>
    </ligand>
</feature>
<feature type="binding site" evidence="14">
    <location>
        <position position="132"/>
    </location>
    <ligand>
        <name>ATP</name>
        <dbReference type="ChEBI" id="CHEBI:30616"/>
    </ligand>
</feature>
<keyword evidence="4" id="KW-0597">Phosphoprotein</keyword>
<comment type="catalytic activity">
    <reaction evidence="11 12">
        <text>L-seryl-[protein] + ATP = O-phospho-L-seryl-[protein] + ADP + H(+)</text>
        <dbReference type="Rhea" id="RHEA:17989"/>
        <dbReference type="Rhea" id="RHEA-COMP:9863"/>
        <dbReference type="Rhea" id="RHEA-COMP:11604"/>
        <dbReference type="ChEBI" id="CHEBI:15378"/>
        <dbReference type="ChEBI" id="CHEBI:29999"/>
        <dbReference type="ChEBI" id="CHEBI:30616"/>
        <dbReference type="ChEBI" id="CHEBI:83421"/>
        <dbReference type="ChEBI" id="CHEBI:456216"/>
        <dbReference type="EC" id="2.7.11.1"/>
    </reaction>
</comment>
<feature type="domain" description="Protein kinase" evidence="16">
    <location>
        <begin position="33"/>
        <end position="294"/>
    </location>
</feature>
<dbReference type="InterPro" id="IPR008271">
    <property type="entry name" value="Ser/Thr_kinase_AS"/>
</dbReference>
<dbReference type="Ensembl" id="ENSGWIT00000039412.1">
    <property type="protein sequence ID" value="ENSGWIP00000036153.1"/>
    <property type="gene ID" value="ENSGWIG00000018660.1"/>
</dbReference>
<evidence type="ECO:0000313" key="17">
    <source>
        <dbReference type="Ensembl" id="ENSGWIP00000036153.1"/>
    </source>
</evidence>
<dbReference type="PANTHER" id="PTHR22984">
    <property type="entry name" value="SERINE/THREONINE-PROTEIN KINASE PIM"/>
    <property type="match status" value="1"/>
</dbReference>
<dbReference type="InterPro" id="IPR051138">
    <property type="entry name" value="PIM_Ser/Thr_kinase"/>
</dbReference>
<evidence type="ECO:0000256" key="11">
    <source>
        <dbReference type="ARBA" id="ARBA00048679"/>
    </source>
</evidence>
<evidence type="ECO:0000256" key="8">
    <source>
        <dbReference type="ARBA" id="ARBA00022840"/>
    </source>
</evidence>
<name>A0A8C5GV44_GOUWI</name>
<keyword evidence="7 12" id="KW-0418">Kinase</keyword>
<dbReference type="Proteomes" id="UP000694680">
    <property type="component" value="Chromosome 7"/>
</dbReference>
<evidence type="ECO:0000256" key="6">
    <source>
        <dbReference type="ARBA" id="ARBA00022741"/>
    </source>
</evidence>
<proteinExistence type="inferred from homology"/>
<evidence type="ECO:0000256" key="2">
    <source>
        <dbReference type="ARBA" id="ARBA00005505"/>
    </source>
</evidence>
<keyword evidence="18" id="KW-1185">Reference proteome</keyword>
<reference evidence="17" key="3">
    <citation type="submission" date="2025-09" db="UniProtKB">
        <authorList>
            <consortium name="Ensembl"/>
        </authorList>
    </citation>
    <scope>IDENTIFICATION</scope>
</reference>